<dbReference type="PROSITE" id="PS50977">
    <property type="entry name" value="HTH_TETR_2"/>
    <property type="match status" value="1"/>
</dbReference>
<dbReference type="InterPro" id="IPR009057">
    <property type="entry name" value="Homeodomain-like_sf"/>
</dbReference>
<dbReference type="SUPFAM" id="SSF46689">
    <property type="entry name" value="Homeodomain-like"/>
    <property type="match status" value="1"/>
</dbReference>
<organism evidence="6 7">
    <name type="scientific">Cellulomonas soli</name>
    <dbReference type="NCBI Taxonomy" id="931535"/>
    <lineage>
        <taxon>Bacteria</taxon>
        <taxon>Bacillati</taxon>
        <taxon>Actinomycetota</taxon>
        <taxon>Actinomycetes</taxon>
        <taxon>Micrococcales</taxon>
        <taxon>Cellulomonadaceae</taxon>
        <taxon>Cellulomonas</taxon>
    </lineage>
</organism>
<evidence type="ECO:0000313" key="7">
    <source>
        <dbReference type="Proteomes" id="UP000321798"/>
    </source>
</evidence>
<proteinExistence type="predicted"/>
<evidence type="ECO:0000256" key="1">
    <source>
        <dbReference type="ARBA" id="ARBA00023015"/>
    </source>
</evidence>
<dbReference type="InterPro" id="IPR001647">
    <property type="entry name" value="HTH_TetR"/>
</dbReference>
<evidence type="ECO:0000313" key="6">
    <source>
        <dbReference type="EMBL" id="GEP67492.1"/>
    </source>
</evidence>
<name>A0A512P8N2_9CELL</name>
<dbReference type="InterPro" id="IPR036271">
    <property type="entry name" value="Tet_transcr_reg_TetR-rel_C_sf"/>
</dbReference>
<dbReference type="Proteomes" id="UP000321798">
    <property type="component" value="Unassembled WGS sequence"/>
</dbReference>
<dbReference type="Pfam" id="PF00440">
    <property type="entry name" value="TetR_N"/>
    <property type="match status" value="1"/>
</dbReference>
<dbReference type="RefSeq" id="WP_146951267.1">
    <property type="nucleotide sequence ID" value="NZ_BAABBJ010000005.1"/>
</dbReference>
<dbReference type="SUPFAM" id="SSF48498">
    <property type="entry name" value="Tetracyclin repressor-like, C-terminal domain"/>
    <property type="match status" value="1"/>
</dbReference>
<evidence type="ECO:0000256" key="3">
    <source>
        <dbReference type="ARBA" id="ARBA00023163"/>
    </source>
</evidence>
<dbReference type="Gene3D" id="1.10.357.10">
    <property type="entry name" value="Tetracycline Repressor, domain 2"/>
    <property type="match status" value="1"/>
</dbReference>
<dbReference type="GO" id="GO:0000976">
    <property type="term" value="F:transcription cis-regulatory region binding"/>
    <property type="evidence" value="ECO:0007669"/>
    <property type="project" value="TreeGrafter"/>
</dbReference>
<sequence length="205" mass="21680">MGERQDAVRNRARLVAAAEDVFREQGAAAALEQVAARAGVGRATLYRHFPDRAALVAAVYTHRVSALAAHVAALPAPTRLVHLVVEISELQLDTPGLLTVLRTAPDGSARLTEIGGRARALLGSALTAARAHGTIREDVTLEDVLLTFAMVEGVIALEPSTSAPTAVRRAVQLTLRGLLTEEAARAPLPRGVGTEHRHVVRSGHL</sequence>
<keyword evidence="2 4" id="KW-0238">DNA-binding</keyword>
<reference evidence="6 7" key="1">
    <citation type="submission" date="2019-07" db="EMBL/GenBank/DDBJ databases">
        <title>Whole genome shotgun sequence of Cellulomonas soli NBRC 109434.</title>
        <authorList>
            <person name="Hosoyama A."/>
            <person name="Uohara A."/>
            <person name="Ohji S."/>
            <person name="Ichikawa N."/>
        </authorList>
    </citation>
    <scope>NUCLEOTIDE SEQUENCE [LARGE SCALE GENOMIC DNA]</scope>
    <source>
        <strain evidence="6 7">NBRC 109434</strain>
    </source>
</reference>
<keyword evidence="3" id="KW-0804">Transcription</keyword>
<dbReference type="GO" id="GO:0003700">
    <property type="term" value="F:DNA-binding transcription factor activity"/>
    <property type="evidence" value="ECO:0007669"/>
    <property type="project" value="TreeGrafter"/>
</dbReference>
<dbReference type="EMBL" id="BKAL01000001">
    <property type="protein sequence ID" value="GEP67492.1"/>
    <property type="molecule type" value="Genomic_DNA"/>
</dbReference>
<dbReference type="InterPro" id="IPR050109">
    <property type="entry name" value="HTH-type_TetR-like_transc_reg"/>
</dbReference>
<evidence type="ECO:0000256" key="2">
    <source>
        <dbReference type="ARBA" id="ARBA00023125"/>
    </source>
</evidence>
<protein>
    <submittedName>
        <fullName evidence="6">TetR family transcriptional regulator</fullName>
    </submittedName>
</protein>
<dbReference type="OrthoDB" id="3192968at2"/>
<keyword evidence="7" id="KW-1185">Reference proteome</keyword>
<dbReference type="PANTHER" id="PTHR30055:SF234">
    <property type="entry name" value="HTH-TYPE TRANSCRIPTIONAL REGULATOR BETI"/>
    <property type="match status" value="1"/>
</dbReference>
<comment type="caution">
    <text evidence="6">The sequence shown here is derived from an EMBL/GenBank/DDBJ whole genome shotgun (WGS) entry which is preliminary data.</text>
</comment>
<dbReference type="Pfam" id="PF21597">
    <property type="entry name" value="TetR_C_43"/>
    <property type="match status" value="1"/>
</dbReference>
<feature type="DNA-binding region" description="H-T-H motif" evidence="4">
    <location>
        <begin position="30"/>
        <end position="49"/>
    </location>
</feature>
<dbReference type="PANTHER" id="PTHR30055">
    <property type="entry name" value="HTH-TYPE TRANSCRIPTIONAL REGULATOR RUTR"/>
    <property type="match status" value="1"/>
</dbReference>
<gene>
    <name evidence="6" type="ORF">CSO01_02070</name>
</gene>
<evidence type="ECO:0000256" key="4">
    <source>
        <dbReference type="PROSITE-ProRule" id="PRU00335"/>
    </source>
</evidence>
<dbReference type="AlphaFoldDB" id="A0A512P8N2"/>
<accession>A0A512P8N2</accession>
<dbReference type="InterPro" id="IPR049445">
    <property type="entry name" value="TetR_SbtR-like_C"/>
</dbReference>
<evidence type="ECO:0000259" key="5">
    <source>
        <dbReference type="PROSITE" id="PS50977"/>
    </source>
</evidence>
<keyword evidence="1" id="KW-0805">Transcription regulation</keyword>
<feature type="domain" description="HTH tetR-type" evidence="5">
    <location>
        <begin position="8"/>
        <end position="67"/>
    </location>
</feature>
<dbReference type="PRINTS" id="PR00455">
    <property type="entry name" value="HTHTETR"/>
</dbReference>